<name>A0A0E9U451_ANGAN</name>
<evidence type="ECO:0000313" key="1">
    <source>
        <dbReference type="EMBL" id="JAH60591.1"/>
    </source>
</evidence>
<dbReference type="EMBL" id="GBXM01047986">
    <property type="protein sequence ID" value="JAH60591.1"/>
    <property type="molecule type" value="Transcribed_RNA"/>
</dbReference>
<reference evidence="1" key="2">
    <citation type="journal article" date="2015" name="Fish Shellfish Immunol.">
        <title>Early steps in the European eel (Anguilla anguilla)-Vibrio vulnificus interaction in the gills: Role of the RtxA13 toxin.</title>
        <authorList>
            <person name="Callol A."/>
            <person name="Pajuelo D."/>
            <person name="Ebbesson L."/>
            <person name="Teles M."/>
            <person name="MacKenzie S."/>
            <person name="Amaro C."/>
        </authorList>
    </citation>
    <scope>NUCLEOTIDE SEQUENCE</scope>
</reference>
<proteinExistence type="predicted"/>
<sequence>MFRTMTCPTLDNVGMYCNWLFDTQCRLFIRSVNFCR</sequence>
<protein>
    <submittedName>
        <fullName evidence="1">Uncharacterized protein</fullName>
    </submittedName>
</protein>
<accession>A0A0E9U451</accession>
<dbReference type="AlphaFoldDB" id="A0A0E9U451"/>
<organism evidence="1">
    <name type="scientific">Anguilla anguilla</name>
    <name type="common">European freshwater eel</name>
    <name type="synonym">Muraena anguilla</name>
    <dbReference type="NCBI Taxonomy" id="7936"/>
    <lineage>
        <taxon>Eukaryota</taxon>
        <taxon>Metazoa</taxon>
        <taxon>Chordata</taxon>
        <taxon>Craniata</taxon>
        <taxon>Vertebrata</taxon>
        <taxon>Euteleostomi</taxon>
        <taxon>Actinopterygii</taxon>
        <taxon>Neopterygii</taxon>
        <taxon>Teleostei</taxon>
        <taxon>Anguilliformes</taxon>
        <taxon>Anguillidae</taxon>
        <taxon>Anguilla</taxon>
    </lineage>
</organism>
<reference evidence="1" key="1">
    <citation type="submission" date="2014-11" db="EMBL/GenBank/DDBJ databases">
        <authorList>
            <person name="Amaro Gonzalez C."/>
        </authorList>
    </citation>
    <scope>NUCLEOTIDE SEQUENCE</scope>
</reference>